<evidence type="ECO:0000313" key="1">
    <source>
        <dbReference type="EMBL" id="SFQ06198.1"/>
    </source>
</evidence>
<protein>
    <submittedName>
        <fullName evidence="1">FAD dependent oxidoreductase</fullName>
    </submittedName>
</protein>
<dbReference type="AlphaFoldDB" id="A0A1I5VF69"/>
<dbReference type="PANTHER" id="PTHR42716">
    <property type="entry name" value="L-ASPARTATE OXIDASE"/>
    <property type="match status" value="1"/>
</dbReference>
<dbReference type="InterPro" id="IPR036188">
    <property type="entry name" value="FAD/NAD-bd_sf"/>
</dbReference>
<keyword evidence="2" id="KW-1185">Reference proteome</keyword>
<dbReference type="Gene3D" id="3.50.50.60">
    <property type="entry name" value="FAD/NAD(P)-binding domain"/>
    <property type="match status" value="1"/>
</dbReference>
<dbReference type="GO" id="GO:0009435">
    <property type="term" value="P:NAD+ biosynthetic process"/>
    <property type="evidence" value="ECO:0007669"/>
    <property type="project" value="InterPro"/>
</dbReference>
<organism evidence="1 2">
    <name type="scientific">Pseudarcicella hirudinis</name>
    <dbReference type="NCBI Taxonomy" id="1079859"/>
    <lineage>
        <taxon>Bacteria</taxon>
        <taxon>Pseudomonadati</taxon>
        <taxon>Bacteroidota</taxon>
        <taxon>Cytophagia</taxon>
        <taxon>Cytophagales</taxon>
        <taxon>Flectobacillaceae</taxon>
        <taxon>Pseudarcicella</taxon>
    </lineage>
</organism>
<name>A0A1I5VF69_9BACT</name>
<dbReference type="InterPro" id="IPR005288">
    <property type="entry name" value="NadB"/>
</dbReference>
<dbReference type="PANTHER" id="PTHR42716:SF1">
    <property type="entry name" value="SLL0471 PROTEIN"/>
    <property type="match status" value="1"/>
</dbReference>
<dbReference type="STRING" id="1079859.SAMN04515674_10985"/>
<gene>
    <name evidence="1" type="ORF">SAMN04515674_10985</name>
</gene>
<proteinExistence type="predicted"/>
<dbReference type="GO" id="GO:0008734">
    <property type="term" value="F:L-aspartate oxidase activity"/>
    <property type="evidence" value="ECO:0007669"/>
    <property type="project" value="InterPro"/>
</dbReference>
<sequence length="533" mass="60202">MNFLQTDILIVGGGVGGCACAIAACEAGLNVIVTEETDWLGGQFTAQATPPDEHGWIERFGSTKSYRLFRENVRKYYRENYELTEEALNNPVLNPGNGWVSPLCAEPKVFLQVIEGILGKYTASSQLTILKECIALEAENEGDYVNSVTIQNVKTGENTKITAKYFVDATELGDLLPITKTEFVTGSESRNDTGEPSAKNEADPHNCQAFSVCFALSYHPDEDWTIEKPEKYDFWKDFIPQITPAWSGKLLSLTGLNPRTLEPVHYKFMPNNEPNKAFAGLWTYRRIIHKDNFKRGIYFSDITLVNYPQIDYMLGDLCNASGEERARMIKEAKQQSLSFIYYLQTEKGLKGLKLRPDVVGTEDGLIKYPYIRESRRIRAEFTIKEQHISAQARFPEKTAQKFQDSVGLGYYRIDLHPSTGGDNYVDVESLPFQIPLGALIPKRVENLLPVCKNIGTTHITNGCYRVHPIEWNVGESIGNLLAFCLSEELTPRQVRNDSEHFQVFQSILMKSGIETEWPENLNLEEGDPHIHAM</sequence>
<dbReference type="SUPFAM" id="SSF51905">
    <property type="entry name" value="FAD/NAD(P)-binding domain"/>
    <property type="match status" value="1"/>
</dbReference>
<dbReference type="OrthoDB" id="615715at2"/>
<dbReference type="RefSeq" id="WP_092018114.1">
    <property type="nucleotide sequence ID" value="NZ_FOXH01000009.1"/>
</dbReference>
<dbReference type="PRINTS" id="PR00411">
    <property type="entry name" value="PNDRDTASEI"/>
</dbReference>
<reference evidence="1 2" key="1">
    <citation type="submission" date="2016-10" db="EMBL/GenBank/DDBJ databases">
        <authorList>
            <person name="de Groot N.N."/>
        </authorList>
    </citation>
    <scope>NUCLEOTIDE SEQUENCE [LARGE SCALE GENOMIC DNA]</scope>
    <source>
        <strain evidence="2">E92,LMG 26720,CCM 7988</strain>
    </source>
</reference>
<evidence type="ECO:0000313" key="2">
    <source>
        <dbReference type="Proteomes" id="UP000199306"/>
    </source>
</evidence>
<dbReference type="EMBL" id="FOXH01000009">
    <property type="protein sequence ID" value="SFQ06198.1"/>
    <property type="molecule type" value="Genomic_DNA"/>
</dbReference>
<accession>A0A1I5VF69</accession>
<dbReference type="Proteomes" id="UP000199306">
    <property type="component" value="Unassembled WGS sequence"/>
</dbReference>
<dbReference type="Pfam" id="PF12831">
    <property type="entry name" value="FAD_oxidored"/>
    <property type="match status" value="1"/>
</dbReference>